<reference evidence="1" key="1">
    <citation type="submission" date="2020-10" db="EMBL/GenBank/DDBJ databases">
        <authorList>
            <person name="Kusch S."/>
        </authorList>
    </citation>
    <scope>NUCLEOTIDE SEQUENCE</scope>
    <source>
        <strain evidence="1">SwB9</strain>
    </source>
</reference>
<proteinExistence type="predicted"/>
<keyword evidence="2" id="KW-1185">Reference proteome</keyword>
<dbReference type="EMBL" id="CAJHIA010000002">
    <property type="protein sequence ID" value="CAD6440497.1"/>
    <property type="molecule type" value="Genomic_DNA"/>
</dbReference>
<sequence>MRELSRVRVSSLFPTYWFKNKLSAFHLIEIDKAPVCSISLHCMRSMFIRIADELPPVHMKSTISQIKSASQAKLSASV</sequence>
<evidence type="ECO:0000313" key="1">
    <source>
        <dbReference type="EMBL" id="CAD6440497.1"/>
    </source>
</evidence>
<evidence type="ECO:0000313" key="2">
    <source>
        <dbReference type="Proteomes" id="UP000624404"/>
    </source>
</evidence>
<gene>
    <name evidence="1" type="ORF">SCLTRI_LOCUS943</name>
</gene>
<name>A0A8H2VMY6_9HELO</name>
<protein>
    <submittedName>
        <fullName evidence="1">D50aabc8-d1d8-44e9-acdf-4701fc208bce</fullName>
    </submittedName>
</protein>
<dbReference type="Proteomes" id="UP000624404">
    <property type="component" value="Unassembled WGS sequence"/>
</dbReference>
<comment type="caution">
    <text evidence="1">The sequence shown here is derived from an EMBL/GenBank/DDBJ whole genome shotgun (WGS) entry which is preliminary data.</text>
</comment>
<dbReference type="AlphaFoldDB" id="A0A8H2VMY6"/>
<organism evidence="1 2">
    <name type="scientific">Sclerotinia trifoliorum</name>
    <dbReference type="NCBI Taxonomy" id="28548"/>
    <lineage>
        <taxon>Eukaryota</taxon>
        <taxon>Fungi</taxon>
        <taxon>Dikarya</taxon>
        <taxon>Ascomycota</taxon>
        <taxon>Pezizomycotina</taxon>
        <taxon>Leotiomycetes</taxon>
        <taxon>Helotiales</taxon>
        <taxon>Sclerotiniaceae</taxon>
        <taxon>Sclerotinia</taxon>
    </lineage>
</organism>
<accession>A0A8H2VMY6</accession>